<reference evidence="4 5" key="1">
    <citation type="submission" date="2016-10" db="EMBL/GenBank/DDBJ databases">
        <authorList>
            <person name="Varghese N."/>
            <person name="Submissions S."/>
        </authorList>
    </citation>
    <scope>NUCLEOTIDE SEQUENCE [LARGE SCALE GENOMIC DNA]</scope>
    <source>
        <strain evidence="4 5">DSM 20586</strain>
    </source>
</reference>
<keyword evidence="2" id="KW-0812">Transmembrane</keyword>
<dbReference type="AlphaFoldDB" id="A0AB38A5T6"/>
<dbReference type="RefSeq" id="WP_002563303.1">
    <property type="nucleotide sequence ID" value="NZ_CALJSN010000006.1"/>
</dbReference>
<dbReference type="EMBL" id="FNSH01000001">
    <property type="protein sequence ID" value="SEB55783.1"/>
    <property type="molecule type" value="Genomic_DNA"/>
</dbReference>
<feature type="transmembrane region" description="Helical" evidence="2">
    <location>
        <begin position="214"/>
        <end position="234"/>
    </location>
</feature>
<comment type="caution">
    <text evidence="4">The sequence shown here is derived from an EMBL/GenBank/DDBJ whole genome shotgun (WGS) entry which is preliminary data.</text>
</comment>
<dbReference type="Pfam" id="PF02517">
    <property type="entry name" value="Rce1-like"/>
    <property type="match status" value="1"/>
</dbReference>
<feature type="transmembrane region" description="Helical" evidence="2">
    <location>
        <begin position="116"/>
        <end position="135"/>
    </location>
</feature>
<feature type="compositionally biased region" description="Polar residues" evidence="1">
    <location>
        <begin position="341"/>
        <end position="351"/>
    </location>
</feature>
<dbReference type="GO" id="GO:0006508">
    <property type="term" value="P:proteolysis"/>
    <property type="evidence" value="ECO:0007669"/>
    <property type="project" value="UniProtKB-KW"/>
</dbReference>
<dbReference type="GO" id="GO:0004175">
    <property type="term" value="F:endopeptidase activity"/>
    <property type="evidence" value="ECO:0007669"/>
    <property type="project" value="UniProtKB-ARBA"/>
</dbReference>
<feature type="transmembrane region" description="Helical" evidence="2">
    <location>
        <begin position="49"/>
        <end position="71"/>
    </location>
</feature>
<evidence type="ECO:0000313" key="4">
    <source>
        <dbReference type="EMBL" id="SEB55783.1"/>
    </source>
</evidence>
<protein>
    <submittedName>
        <fullName evidence="4">Membrane protease YdiL, CAAX protease family</fullName>
    </submittedName>
</protein>
<evidence type="ECO:0000256" key="1">
    <source>
        <dbReference type="SAM" id="MobiDB-lite"/>
    </source>
</evidence>
<feature type="transmembrane region" description="Helical" evidence="2">
    <location>
        <begin position="254"/>
        <end position="272"/>
    </location>
</feature>
<keyword evidence="2" id="KW-0472">Membrane</keyword>
<feature type="compositionally biased region" description="Basic and acidic residues" evidence="1">
    <location>
        <begin position="405"/>
        <end position="415"/>
    </location>
</feature>
<evidence type="ECO:0000256" key="2">
    <source>
        <dbReference type="SAM" id="Phobius"/>
    </source>
</evidence>
<evidence type="ECO:0000259" key="3">
    <source>
        <dbReference type="Pfam" id="PF02517"/>
    </source>
</evidence>
<feature type="transmembrane region" description="Helical" evidence="2">
    <location>
        <begin position="12"/>
        <end position="37"/>
    </location>
</feature>
<dbReference type="Proteomes" id="UP000183687">
    <property type="component" value="Unassembled WGS sequence"/>
</dbReference>
<name>A0AB38A5T6_9ACTN</name>
<feature type="transmembrane region" description="Helical" evidence="2">
    <location>
        <begin position="190"/>
        <end position="209"/>
    </location>
</feature>
<feature type="transmembrane region" description="Helical" evidence="2">
    <location>
        <begin position="159"/>
        <end position="178"/>
    </location>
</feature>
<dbReference type="InterPro" id="IPR003675">
    <property type="entry name" value="Rce1/LyrA-like_dom"/>
</dbReference>
<feature type="domain" description="CAAX prenyl protease 2/Lysostaphin resistance protein A-like" evidence="3">
    <location>
        <begin position="122"/>
        <end position="227"/>
    </location>
</feature>
<keyword evidence="4" id="KW-0645">Protease</keyword>
<proteinExistence type="predicted"/>
<feature type="region of interest" description="Disordered" evidence="1">
    <location>
        <begin position="341"/>
        <end position="360"/>
    </location>
</feature>
<accession>A0AB38A5T6</accession>
<keyword evidence="4" id="KW-0378">Hydrolase</keyword>
<feature type="compositionally biased region" description="Low complexity" evidence="1">
    <location>
        <begin position="369"/>
        <end position="388"/>
    </location>
</feature>
<feature type="region of interest" description="Disordered" evidence="1">
    <location>
        <begin position="369"/>
        <end position="415"/>
    </location>
</feature>
<dbReference type="GO" id="GO:0080120">
    <property type="term" value="P:CAAX-box protein maturation"/>
    <property type="evidence" value="ECO:0007669"/>
    <property type="project" value="UniProtKB-ARBA"/>
</dbReference>
<evidence type="ECO:0000313" key="5">
    <source>
        <dbReference type="Proteomes" id="UP000183687"/>
    </source>
</evidence>
<organism evidence="4 5">
    <name type="scientific">Atopobium minutum</name>
    <dbReference type="NCBI Taxonomy" id="1381"/>
    <lineage>
        <taxon>Bacteria</taxon>
        <taxon>Bacillati</taxon>
        <taxon>Actinomycetota</taxon>
        <taxon>Coriobacteriia</taxon>
        <taxon>Coriobacteriales</taxon>
        <taxon>Atopobiaceae</taxon>
        <taxon>Atopobium</taxon>
    </lineage>
</organism>
<feature type="transmembrane region" description="Helical" evidence="2">
    <location>
        <begin position="92"/>
        <end position="110"/>
    </location>
</feature>
<sequence length="415" mass="44375">MTYFVKPHRRFMLTLCILSFALLQVLGIAVVIVYSIARYILTRTEPSTTAIMLVVIGSSALAGIFLLSLLGSKRAIAFHKEDVRYALGKSKYLIVLAFLQLIISIVGIVTEKQAIISTWPIAMLQTFVLCVFVGISEEAIYRGIVLGGLLARFGKTRKGFYGALFVAALIFGVMHITPGTELTSITIAQLVLKVLQTGILGLFFSALVVKRVNFWGAAFIHFLWDFILLSSEALVQQSIEINYVSSGEDGMAVVFYYVVIIALQIPLVVSALRTFKQTATPYCGWLSDIVVLNEQGNEVVVTNPELVAACNTGEQAAQAVLARLDPAQPQPAGVARFVSSAATTPSHNGSVPTPPAGFYDLSKLEDSAPVAPTAPVTPAAPNAPAAPVSSDLPHSAASGSAIQQPDDRPPRPAGM</sequence>
<gene>
    <name evidence="4" type="ORF">SAMN04489746_0597</name>
</gene>
<keyword evidence="2" id="KW-1133">Transmembrane helix</keyword>